<dbReference type="EMBL" id="AXUT01000044">
    <property type="protein sequence ID" value="ESU81645.1"/>
    <property type="molecule type" value="Genomic_DNA"/>
</dbReference>
<comment type="caution">
    <text evidence="1">The sequence shown here is derived from an EMBL/GenBank/DDBJ whole genome shotgun (WGS) entry which is preliminary data.</text>
</comment>
<evidence type="ECO:0000313" key="1">
    <source>
        <dbReference type="EMBL" id="ESU81645.1"/>
    </source>
</evidence>
<proteinExistence type="predicted"/>
<gene>
    <name evidence="1" type="ORF">WRSd3_00605</name>
</gene>
<evidence type="ECO:0000313" key="2">
    <source>
        <dbReference type="Proteomes" id="UP000017944"/>
    </source>
</evidence>
<dbReference type="Proteomes" id="UP000017944">
    <property type="component" value="Unassembled WGS sequence"/>
</dbReference>
<name>A0A090NM60_SHIDY</name>
<sequence length="54" mass="6381">MWQRNWQTACVDDGIQVLFLQSLGRMTLKPVPAHYDTDNRIVHYIFHAQSHKVD</sequence>
<reference evidence="1 2" key="1">
    <citation type="submission" date="2013-10" db="EMBL/GenBank/DDBJ databases">
        <title>Draft genomes and the virulence plasmids of Sd1617 vaccine constructs: WRSd3 and WRSd5.</title>
        <authorList>
            <person name="Aksomboon Vongsawan A."/>
            <person name="Venkatesan M.M."/>
            <person name="Vaisvil B."/>
            <person name="Emel G."/>
            <person name="Kepatral V."/>
            <person name="Sethabutr O."/>
            <person name="Serichantalergs O."/>
            <person name="Mason C."/>
        </authorList>
    </citation>
    <scope>NUCLEOTIDE SEQUENCE [LARGE SCALE GENOMIC DNA]</scope>
    <source>
        <strain evidence="1 2">WRSd3</strain>
    </source>
</reference>
<organism evidence="1 2">
    <name type="scientific">Shigella dysenteriae WRSd3</name>
    <dbReference type="NCBI Taxonomy" id="1401327"/>
    <lineage>
        <taxon>Bacteria</taxon>
        <taxon>Pseudomonadati</taxon>
        <taxon>Pseudomonadota</taxon>
        <taxon>Gammaproteobacteria</taxon>
        <taxon>Enterobacterales</taxon>
        <taxon>Enterobacteriaceae</taxon>
        <taxon>Shigella</taxon>
    </lineage>
</organism>
<protein>
    <submittedName>
        <fullName evidence="1">Uncharacterized protein</fullName>
    </submittedName>
</protein>
<dbReference type="AlphaFoldDB" id="A0A090NM60"/>
<accession>A0A090NM60</accession>